<evidence type="ECO:0000313" key="2">
    <source>
        <dbReference type="Proteomes" id="UP000294257"/>
    </source>
</evidence>
<dbReference type="Proteomes" id="UP000294257">
    <property type="component" value="Unassembled WGS sequence"/>
</dbReference>
<evidence type="ECO:0008006" key="3">
    <source>
        <dbReference type="Google" id="ProtNLM"/>
    </source>
</evidence>
<dbReference type="SUPFAM" id="SSF55486">
    <property type="entry name" value="Metalloproteases ('zincins'), catalytic domain"/>
    <property type="match status" value="1"/>
</dbReference>
<organism evidence="1 2">
    <name type="scientific">Herbihabitans rhizosphaerae</name>
    <dbReference type="NCBI Taxonomy" id="1872711"/>
    <lineage>
        <taxon>Bacteria</taxon>
        <taxon>Bacillati</taxon>
        <taxon>Actinomycetota</taxon>
        <taxon>Actinomycetes</taxon>
        <taxon>Pseudonocardiales</taxon>
        <taxon>Pseudonocardiaceae</taxon>
        <taxon>Herbihabitans</taxon>
    </lineage>
</organism>
<protein>
    <recommendedName>
        <fullName evidence="3">Peptidase M1 membrane alanine aminopeptidase domain-containing protein</fullName>
    </recommendedName>
</protein>
<comment type="caution">
    <text evidence="1">The sequence shown here is derived from an EMBL/GenBank/DDBJ whole genome shotgun (WGS) entry which is preliminary data.</text>
</comment>
<dbReference type="AlphaFoldDB" id="A0A4Q7L643"/>
<accession>A0A4Q7L643</accession>
<dbReference type="Gene3D" id="1.10.390.10">
    <property type="entry name" value="Neutral Protease Domain 2"/>
    <property type="match status" value="1"/>
</dbReference>
<reference evidence="1 2" key="1">
    <citation type="submission" date="2019-02" db="EMBL/GenBank/DDBJ databases">
        <title>Genomic Encyclopedia of Type Strains, Phase IV (KMG-IV): sequencing the most valuable type-strain genomes for metagenomic binning, comparative biology and taxonomic classification.</title>
        <authorList>
            <person name="Goeker M."/>
        </authorList>
    </citation>
    <scope>NUCLEOTIDE SEQUENCE [LARGE SCALE GENOMIC DNA]</scope>
    <source>
        <strain evidence="1 2">DSM 101727</strain>
    </source>
</reference>
<dbReference type="InterPro" id="IPR027268">
    <property type="entry name" value="Peptidase_M4/M1_CTD_sf"/>
</dbReference>
<dbReference type="EMBL" id="SGWQ01000002">
    <property type="protein sequence ID" value="RZS43752.1"/>
    <property type="molecule type" value="Genomic_DNA"/>
</dbReference>
<dbReference type="RefSeq" id="WP_130343548.1">
    <property type="nucleotide sequence ID" value="NZ_SGWQ01000002.1"/>
</dbReference>
<dbReference type="OrthoDB" id="100605at2"/>
<evidence type="ECO:0000313" key="1">
    <source>
        <dbReference type="EMBL" id="RZS43752.1"/>
    </source>
</evidence>
<sequence length="76" mass="8637">MRSHTCCSIYDKGPLALHALRKAVGDESWNRLIKQWTQDNAGGNQGMTDFQNFVEKAFGQQLDELFTAWFDGTVIQ</sequence>
<name>A0A4Q7L643_9PSEU</name>
<proteinExistence type="predicted"/>
<gene>
    <name evidence="1" type="ORF">EV193_102733</name>
</gene>
<keyword evidence="2" id="KW-1185">Reference proteome</keyword>